<dbReference type="PANTHER" id="PTHR47947">
    <property type="entry name" value="CYTOCHROME P450 82C3-RELATED"/>
    <property type="match status" value="1"/>
</dbReference>
<evidence type="ECO:0000256" key="2">
    <source>
        <dbReference type="ARBA" id="ARBA00010617"/>
    </source>
</evidence>
<dbReference type="Gene3D" id="1.10.630.10">
    <property type="entry name" value="Cytochrome P450"/>
    <property type="match status" value="1"/>
</dbReference>
<gene>
    <name evidence="13" type="ORF">RND81_02G065600</name>
</gene>
<dbReference type="Pfam" id="PF00067">
    <property type="entry name" value="p450"/>
    <property type="match status" value="1"/>
</dbReference>
<dbReference type="PRINTS" id="PR00385">
    <property type="entry name" value="P450"/>
</dbReference>
<evidence type="ECO:0000256" key="11">
    <source>
        <dbReference type="PIRSR" id="PIRSR602401-1"/>
    </source>
</evidence>
<reference evidence="13" key="1">
    <citation type="submission" date="2024-03" db="EMBL/GenBank/DDBJ databases">
        <title>WGS assembly of Saponaria officinalis var. Norfolk2.</title>
        <authorList>
            <person name="Jenkins J."/>
            <person name="Shu S."/>
            <person name="Grimwood J."/>
            <person name="Barry K."/>
            <person name="Goodstein D."/>
            <person name="Schmutz J."/>
            <person name="Leebens-Mack J."/>
            <person name="Osbourn A."/>
        </authorList>
    </citation>
    <scope>NUCLEOTIDE SEQUENCE [LARGE SCALE GENOMIC DNA]</scope>
    <source>
        <strain evidence="13">JIC</strain>
    </source>
</reference>
<evidence type="ECO:0000313" key="14">
    <source>
        <dbReference type="Proteomes" id="UP001443914"/>
    </source>
</evidence>
<evidence type="ECO:0000256" key="8">
    <source>
        <dbReference type="ARBA" id="ARBA00023004"/>
    </source>
</evidence>
<accession>A0AAW1MRN1</accession>
<sequence>MDLICVSILSILLSVVIPLYLIKHYSAYKTRHEKCPPSPPSRPFVGHLHLIKQPLHRALQDLSDTFGSIYFLKLGFVPTVVISCPSLVEECFTTNDIILANRPRRRSGKHLNFEWTTIGSASYGPFWRDLRRLASVELFSTVRLNMLSGIRDEEMRSLVKGLFVLGKEERVQVEMKSRFSELAFNIIMRMVTGKRYFGAEIEGVEEAKVFRKIASDVFALAGASNPVDFFPFLRWVPFQSMEVKMLAVRKKMDAFLDSLIEDCRRNRNDGAVKVGDRQAMIYNLLDLQASDPLNYSDKIIKGIIMIMSTAGTDTSAVTMEWALSLLLNNPDILHKARAEIDSVVGNNRLVDESDLSDLPVIHNIVNETLRLFPPAPLLVPHEASEDCSIGGYRVNKGTMVIINVWAIHRDPKFWDDPLLFNPERFKDTNSDALRSTWIPFGLGRRSCPGANLANKVVALNLAALIQCFDWEKVGNEDVDLSEGFGLTMPKVTPLEAMCRARKCMINVLSEI</sequence>
<dbReference type="InterPro" id="IPR001128">
    <property type="entry name" value="Cyt_P450"/>
</dbReference>
<dbReference type="InterPro" id="IPR002401">
    <property type="entry name" value="Cyt_P450_E_grp-I"/>
</dbReference>
<proteinExistence type="inferred from homology"/>
<keyword evidence="10" id="KW-0472">Membrane</keyword>
<dbReference type="GO" id="GO:0020037">
    <property type="term" value="F:heme binding"/>
    <property type="evidence" value="ECO:0007669"/>
    <property type="project" value="InterPro"/>
</dbReference>
<evidence type="ECO:0000256" key="3">
    <source>
        <dbReference type="ARBA" id="ARBA00022617"/>
    </source>
</evidence>
<dbReference type="SUPFAM" id="SSF48264">
    <property type="entry name" value="Cytochrome P450"/>
    <property type="match status" value="1"/>
</dbReference>
<evidence type="ECO:0000256" key="1">
    <source>
        <dbReference type="ARBA" id="ARBA00004167"/>
    </source>
</evidence>
<comment type="subcellular location">
    <subcellularLocation>
        <location evidence="1">Membrane</location>
        <topology evidence="1">Single-pass membrane protein</topology>
    </subcellularLocation>
</comment>
<feature type="binding site" description="axial binding residue" evidence="11">
    <location>
        <position position="447"/>
    </location>
    <ligand>
        <name>heme</name>
        <dbReference type="ChEBI" id="CHEBI:30413"/>
    </ligand>
    <ligandPart>
        <name>Fe</name>
        <dbReference type="ChEBI" id="CHEBI:18248"/>
    </ligandPart>
</feature>
<dbReference type="CDD" id="cd20653">
    <property type="entry name" value="CYP81"/>
    <property type="match status" value="1"/>
</dbReference>
<keyword evidence="7 12" id="KW-0560">Oxidoreductase</keyword>
<dbReference type="AlphaFoldDB" id="A0AAW1MRN1"/>
<dbReference type="PROSITE" id="PS00086">
    <property type="entry name" value="CYTOCHROME_P450"/>
    <property type="match status" value="1"/>
</dbReference>
<dbReference type="GO" id="GO:0005506">
    <property type="term" value="F:iron ion binding"/>
    <property type="evidence" value="ECO:0007669"/>
    <property type="project" value="InterPro"/>
</dbReference>
<keyword evidence="8 11" id="KW-0408">Iron</keyword>
<keyword evidence="6" id="KW-1133">Transmembrane helix</keyword>
<keyword evidence="4" id="KW-0812">Transmembrane</keyword>
<dbReference type="EMBL" id="JBDFQZ010000002">
    <property type="protein sequence ID" value="KAK9748544.1"/>
    <property type="molecule type" value="Genomic_DNA"/>
</dbReference>
<comment type="caution">
    <text evidence="13">The sequence shown here is derived from an EMBL/GenBank/DDBJ whole genome shotgun (WGS) entry which is preliminary data.</text>
</comment>
<evidence type="ECO:0000256" key="7">
    <source>
        <dbReference type="ARBA" id="ARBA00023002"/>
    </source>
</evidence>
<evidence type="ECO:0000256" key="9">
    <source>
        <dbReference type="ARBA" id="ARBA00023033"/>
    </source>
</evidence>
<name>A0AAW1MRN1_SAPOF</name>
<dbReference type="GO" id="GO:0016020">
    <property type="term" value="C:membrane"/>
    <property type="evidence" value="ECO:0007669"/>
    <property type="project" value="UniProtKB-SubCell"/>
</dbReference>
<keyword evidence="9 12" id="KW-0503">Monooxygenase</keyword>
<dbReference type="GO" id="GO:0016705">
    <property type="term" value="F:oxidoreductase activity, acting on paired donors, with incorporation or reduction of molecular oxygen"/>
    <property type="evidence" value="ECO:0007669"/>
    <property type="project" value="InterPro"/>
</dbReference>
<protein>
    <recommendedName>
        <fullName evidence="15">Cytochrome P450</fullName>
    </recommendedName>
</protein>
<dbReference type="GO" id="GO:0004497">
    <property type="term" value="F:monooxygenase activity"/>
    <property type="evidence" value="ECO:0007669"/>
    <property type="project" value="UniProtKB-KW"/>
</dbReference>
<comment type="similarity">
    <text evidence="2 12">Belongs to the cytochrome P450 family.</text>
</comment>
<dbReference type="FunFam" id="1.10.630.10:FF:000081">
    <property type="entry name" value="Cytochrome P450 CYP81N5"/>
    <property type="match status" value="1"/>
</dbReference>
<evidence type="ECO:0000256" key="4">
    <source>
        <dbReference type="ARBA" id="ARBA00022692"/>
    </source>
</evidence>
<keyword evidence="14" id="KW-1185">Reference proteome</keyword>
<organism evidence="13 14">
    <name type="scientific">Saponaria officinalis</name>
    <name type="common">Common soapwort</name>
    <name type="synonym">Lychnis saponaria</name>
    <dbReference type="NCBI Taxonomy" id="3572"/>
    <lineage>
        <taxon>Eukaryota</taxon>
        <taxon>Viridiplantae</taxon>
        <taxon>Streptophyta</taxon>
        <taxon>Embryophyta</taxon>
        <taxon>Tracheophyta</taxon>
        <taxon>Spermatophyta</taxon>
        <taxon>Magnoliopsida</taxon>
        <taxon>eudicotyledons</taxon>
        <taxon>Gunneridae</taxon>
        <taxon>Pentapetalae</taxon>
        <taxon>Caryophyllales</taxon>
        <taxon>Caryophyllaceae</taxon>
        <taxon>Caryophylleae</taxon>
        <taxon>Saponaria</taxon>
    </lineage>
</organism>
<dbReference type="InterPro" id="IPR050651">
    <property type="entry name" value="Plant_Cytochrome_P450_Monoox"/>
</dbReference>
<comment type="cofactor">
    <cofactor evidence="11">
        <name>heme</name>
        <dbReference type="ChEBI" id="CHEBI:30413"/>
    </cofactor>
</comment>
<evidence type="ECO:0000256" key="5">
    <source>
        <dbReference type="ARBA" id="ARBA00022723"/>
    </source>
</evidence>
<dbReference type="Proteomes" id="UP001443914">
    <property type="component" value="Unassembled WGS sequence"/>
</dbReference>
<evidence type="ECO:0008006" key="15">
    <source>
        <dbReference type="Google" id="ProtNLM"/>
    </source>
</evidence>
<evidence type="ECO:0000256" key="6">
    <source>
        <dbReference type="ARBA" id="ARBA00022989"/>
    </source>
</evidence>
<keyword evidence="5 11" id="KW-0479">Metal-binding</keyword>
<evidence type="ECO:0000313" key="13">
    <source>
        <dbReference type="EMBL" id="KAK9748544.1"/>
    </source>
</evidence>
<evidence type="ECO:0000256" key="10">
    <source>
        <dbReference type="ARBA" id="ARBA00023136"/>
    </source>
</evidence>
<dbReference type="PANTHER" id="PTHR47947:SF62">
    <property type="entry name" value="CYTOCHROME P450, FAMILY 81, SUBFAMILY D, POLYPEPTIDE 5"/>
    <property type="match status" value="1"/>
</dbReference>
<keyword evidence="3 11" id="KW-0349">Heme</keyword>
<dbReference type="PRINTS" id="PR00463">
    <property type="entry name" value="EP450I"/>
</dbReference>
<evidence type="ECO:0000256" key="12">
    <source>
        <dbReference type="RuleBase" id="RU000461"/>
    </source>
</evidence>
<dbReference type="InterPro" id="IPR017972">
    <property type="entry name" value="Cyt_P450_CS"/>
</dbReference>
<dbReference type="InterPro" id="IPR036396">
    <property type="entry name" value="Cyt_P450_sf"/>
</dbReference>